<dbReference type="AlphaFoldDB" id="A0A1G7BPD5"/>
<keyword evidence="4" id="KW-1185">Reference proteome</keyword>
<dbReference type="Proteomes" id="UP001273799">
    <property type="component" value="Unassembled WGS sequence"/>
</dbReference>
<reference evidence="2" key="3">
    <citation type="submission" date="2023-10" db="EMBL/GenBank/DDBJ databases">
        <title>Whole Genome based description of the genera Actinobaculum and Actinotignum reveals a complex phylogenetic relationship within the species included in the genus Actinotignum.</title>
        <authorList>
            <person name="Jensen C.S."/>
            <person name="Dargis R."/>
            <person name="Kemp M."/>
            <person name="Christensen J.J."/>
        </authorList>
    </citation>
    <scope>NUCLEOTIDE SEQUENCE</scope>
    <source>
        <strain evidence="2">Actinobaculum_suis_CCUG19206T</strain>
    </source>
</reference>
<evidence type="ECO:0000313" key="4">
    <source>
        <dbReference type="Proteomes" id="UP000182744"/>
    </source>
</evidence>
<protein>
    <submittedName>
        <fullName evidence="3">Uncharacterized protein</fullName>
    </submittedName>
</protein>
<keyword evidence="1" id="KW-0812">Transmembrane</keyword>
<evidence type="ECO:0000313" key="2">
    <source>
        <dbReference type="EMBL" id="MDY5153795.1"/>
    </source>
</evidence>
<organism evidence="3 4">
    <name type="scientific">Actinobaculum suis</name>
    <dbReference type="NCBI Taxonomy" id="1657"/>
    <lineage>
        <taxon>Bacteria</taxon>
        <taxon>Bacillati</taxon>
        <taxon>Actinomycetota</taxon>
        <taxon>Actinomycetes</taxon>
        <taxon>Actinomycetales</taxon>
        <taxon>Actinomycetaceae</taxon>
        <taxon>Actinobaculum</taxon>
    </lineage>
</organism>
<dbReference type="RefSeq" id="WP_074661948.1">
    <property type="nucleotide sequence ID" value="NZ_FNAU01000005.1"/>
</dbReference>
<proteinExistence type="predicted"/>
<sequence>MAEDGEIIKDDRRRATGWPRFLLLALLIAAVVFCWRGVVSATSSAIDGNGLDVFTTILAALCWLGGAIGCLHNGRKMRWVATVCWVVNIALPFFGVGFPDAFVPVNPWYRGGETYFYLPTLGAILALAWLLWSRPSNLQKMREAA</sequence>
<keyword evidence="1" id="KW-0472">Membrane</keyword>
<reference evidence="4" key="2">
    <citation type="submission" date="2016-10" db="EMBL/GenBank/DDBJ databases">
        <authorList>
            <person name="Varghese N."/>
        </authorList>
    </citation>
    <scope>NUCLEOTIDE SEQUENCE [LARGE SCALE GENOMIC DNA]</scope>
    <source>
        <strain evidence="4">DSM 20639</strain>
    </source>
</reference>
<reference evidence="3" key="1">
    <citation type="submission" date="2016-10" db="EMBL/GenBank/DDBJ databases">
        <authorList>
            <person name="de Groot N.N."/>
        </authorList>
    </citation>
    <scope>NUCLEOTIDE SEQUENCE [LARGE SCALE GENOMIC DNA]</scope>
    <source>
        <strain evidence="3">DSM 20639</strain>
    </source>
</reference>
<gene>
    <name evidence="2" type="ORF">R6G71_07045</name>
    <name evidence="3" type="ORF">SAMN05421878_10583</name>
</gene>
<feature type="transmembrane region" description="Helical" evidence="1">
    <location>
        <begin position="114"/>
        <end position="132"/>
    </location>
</feature>
<keyword evidence="1" id="KW-1133">Transmembrane helix</keyword>
<name>A0A1G7BPD5_9ACTO</name>
<dbReference type="EMBL" id="JAWNFU010000004">
    <property type="protein sequence ID" value="MDY5153795.1"/>
    <property type="molecule type" value="Genomic_DNA"/>
</dbReference>
<feature type="transmembrane region" description="Helical" evidence="1">
    <location>
        <begin position="53"/>
        <end position="72"/>
    </location>
</feature>
<accession>A0A1G7BPD5</accession>
<dbReference type="Proteomes" id="UP000182744">
    <property type="component" value="Unassembled WGS sequence"/>
</dbReference>
<feature type="transmembrane region" description="Helical" evidence="1">
    <location>
        <begin position="21"/>
        <end position="41"/>
    </location>
</feature>
<feature type="transmembrane region" description="Helical" evidence="1">
    <location>
        <begin position="79"/>
        <end position="102"/>
    </location>
</feature>
<evidence type="ECO:0000256" key="1">
    <source>
        <dbReference type="SAM" id="Phobius"/>
    </source>
</evidence>
<dbReference type="EMBL" id="FNAU01000005">
    <property type="protein sequence ID" value="SDE28813.1"/>
    <property type="molecule type" value="Genomic_DNA"/>
</dbReference>
<evidence type="ECO:0000313" key="3">
    <source>
        <dbReference type="EMBL" id="SDE28813.1"/>
    </source>
</evidence>